<dbReference type="EMBL" id="BAABFC010000001">
    <property type="protein sequence ID" value="GAA4493914.1"/>
    <property type="molecule type" value="Genomic_DNA"/>
</dbReference>
<keyword evidence="11" id="KW-1185">Reference proteome</keyword>
<feature type="transmembrane region" description="Helical" evidence="7">
    <location>
        <begin position="268"/>
        <end position="295"/>
    </location>
</feature>
<accession>A0ABP8PVW2</accession>
<comment type="similarity">
    <text evidence="6">Belongs to the ABC-4 integral membrane protein family.</text>
</comment>
<evidence type="ECO:0000256" key="4">
    <source>
        <dbReference type="ARBA" id="ARBA00022989"/>
    </source>
</evidence>
<dbReference type="InterPro" id="IPR050250">
    <property type="entry name" value="Macrolide_Exporter_MacB"/>
</dbReference>
<evidence type="ECO:0000256" key="7">
    <source>
        <dbReference type="SAM" id="Phobius"/>
    </source>
</evidence>
<evidence type="ECO:0000313" key="10">
    <source>
        <dbReference type="EMBL" id="GAA4493914.1"/>
    </source>
</evidence>
<organism evidence="10 11">
    <name type="scientific">Pseudaeromonas paramecii</name>
    <dbReference type="NCBI Taxonomy" id="2138166"/>
    <lineage>
        <taxon>Bacteria</taxon>
        <taxon>Pseudomonadati</taxon>
        <taxon>Pseudomonadota</taxon>
        <taxon>Gammaproteobacteria</taxon>
        <taxon>Aeromonadales</taxon>
        <taxon>Aeromonadaceae</taxon>
        <taxon>Pseudaeromonas</taxon>
    </lineage>
</organism>
<dbReference type="Pfam" id="PF02687">
    <property type="entry name" value="FtsX"/>
    <property type="match status" value="1"/>
</dbReference>
<feature type="transmembrane region" description="Helical" evidence="7">
    <location>
        <begin position="364"/>
        <end position="385"/>
    </location>
</feature>
<evidence type="ECO:0000256" key="1">
    <source>
        <dbReference type="ARBA" id="ARBA00004651"/>
    </source>
</evidence>
<feature type="transmembrane region" description="Helical" evidence="7">
    <location>
        <begin position="21"/>
        <end position="42"/>
    </location>
</feature>
<dbReference type="Pfam" id="PF12704">
    <property type="entry name" value="MacB_PCD"/>
    <property type="match status" value="1"/>
</dbReference>
<dbReference type="RefSeq" id="WP_345009725.1">
    <property type="nucleotide sequence ID" value="NZ_BAABFC010000001.1"/>
</dbReference>
<reference evidence="11" key="1">
    <citation type="journal article" date="2019" name="Int. J. Syst. Evol. Microbiol.">
        <title>The Global Catalogue of Microorganisms (GCM) 10K type strain sequencing project: providing services to taxonomists for standard genome sequencing and annotation.</title>
        <authorList>
            <consortium name="The Broad Institute Genomics Platform"/>
            <consortium name="The Broad Institute Genome Sequencing Center for Infectious Disease"/>
            <person name="Wu L."/>
            <person name="Ma J."/>
        </authorList>
    </citation>
    <scope>NUCLEOTIDE SEQUENCE [LARGE SCALE GENOMIC DNA]</scope>
    <source>
        <strain evidence="11">JCM 32226</strain>
    </source>
</reference>
<feature type="transmembrane region" description="Helical" evidence="7">
    <location>
        <begin position="331"/>
        <end position="352"/>
    </location>
</feature>
<protein>
    <submittedName>
        <fullName evidence="10">ABC transporter permease</fullName>
    </submittedName>
</protein>
<comment type="subcellular location">
    <subcellularLocation>
        <location evidence="1">Cell membrane</location>
        <topology evidence="1">Multi-pass membrane protein</topology>
    </subcellularLocation>
</comment>
<evidence type="ECO:0000256" key="2">
    <source>
        <dbReference type="ARBA" id="ARBA00022475"/>
    </source>
</evidence>
<evidence type="ECO:0000256" key="6">
    <source>
        <dbReference type="ARBA" id="ARBA00038076"/>
    </source>
</evidence>
<evidence type="ECO:0000259" key="9">
    <source>
        <dbReference type="Pfam" id="PF12704"/>
    </source>
</evidence>
<keyword evidence="5 7" id="KW-0472">Membrane</keyword>
<evidence type="ECO:0000256" key="3">
    <source>
        <dbReference type="ARBA" id="ARBA00022692"/>
    </source>
</evidence>
<feature type="domain" description="MacB-like periplasmic core" evidence="9">
    <location>
        <begin position="21"/>
        <end position="218"/>
    </location>
</feature>
<comment type="caution">
    <text evidence="10">The sequence shown here is derived from an EMBL/GenBank/DDBJ whole genome shotgun (WGS) entry which is preliminary data.</text>
</comment>
<dbReference type="Proteomes" id="UP001501321">
    <property type="component" value="Unassembled WGS sequence"/>
</dbReference>
<name>A0ABP8PVW2_9GAMM</name>
<feature type="domain" description="ABC3 transporter permease C-terminal" evidence="8">
    <location>
        <begin position="279"/>
        <end position="392"/>
    </location>
</feature>
<evidence type="ECO:0000256" key="5">
    <source>
        <dbReference type="ARBA" id="ARBA00023136"/>
    </source>
</evidence>
<evidence type="ECO:0000313" key="11">
    <source>
        <dbReference type="Proteomes" id="UP001501321"/>
    </source>
</evidence>
<feature type="transmembrane region" description="Helical" evidence="7">
    <location>
        <begin position="307"/>
        <end position="325"/>
    </location>
</feature>
<sequence>MRPQDGLAWVLKALSRSGSRTLLSALGIAIGIAAVVTLTGIGEGLRGYLLESFSQFGSRVIAITPGVSDNPASPNGLLASSRPLRLEDGDWLRRLPHVQAVIPVISGTGQVKAGRLSRDTSILGTNHEAAAGWRFTLAQGHFLPDEPAQQARPLAVLGHTLAQELFAGQPALGAQVRIGSWRFRVVGVMAPKGQFLGFDLDDMIFIPAGLAQNLFNREGLMELDVIYDAQIPTQVLLGQIDQRLTQRHGRRDFTLYSQEDMLGSLDKILGILSLAIGSLGTVSLLIGAVGIFTIMTIAQQERLTEIGLLRALGASPGLILSLFLAEASLLALLGGLLGLLLWGLLALILHGLWPGLPLDWQLHYLLAALGFSALVGLTAGLLPAVRAMALDPVAALRDE</sequence>
<keyword evidence="2" id="KW-1003">Cell membrane</keyword>
<keyword evidence="4 7" id="KW-1133">Transmembrane helix</keyword>
<dbReference type="InterPro" id="IPR003838">
    <property type="entry name" value="ABC3_permease_C"/>
</dbReference>
<dbReference type="InterPro" id="IPR025857">
    <property type="entry name" value="MacB_PCD"/>
</dbReference>
<dbReference type="PANTHER" id="PTHR30572">
    <property type="entry name" value="MEMBRANE COMPONENT OF TRANSPORTER-RELATED"/>
    <property type="match status" value="1"/>
</dbReference>
<dbReference type="PANTHER" id="PTHR30572:SF4">
    <property type="entry name" value="ABC TRANSPORTER PERMEASE YTRF"/>
    <property type="match status" value="1"/>
</dbReference>
<proteinExistence type="inferred from homology"/>
<evidence type="ECO:0000259" key="8">
    <source>
        <dbReference type="Pfam" id="PF02687"/>
    </source>
</evidence>
<keyword evidence="3 7" id="KW-0812">Transmembrane</keyword>
<gene>
    <name evidence="10" type="ORF">GCM10023095_04850</name>
</gene>